<organism evidence="2 3">
    <name type="scientific">Kitasatospora phosalacinea</name>
    <dbReference type="NCBI Taxonomy" id="2065"/>
    <lineage>
        <taxon>Bacteria</taxon>
        <taxon>Bacillati</taxon>
        <taxon>Actinomycetota</taxon>
        <taxon>Actinomycetes</taxon>
        <taxon>Kitasatosporales</taxon>
        <taxon>Streptomycetaceae</taxon>
        <taxon>Kitasatospora</taxon>
    </lineage>
</organism>
<evidence type="ECO:0000313" key="2">
    <source>
        <dbReference type="EMBL" id="GLW74079.1"/>
    </source>
</evidence>
<proteinExistence type="predicted"/>
<evidence type="ECO:0000256" key="1">
    <source>
        <dbReference type="SAM" id="MobiDB-lite"/>
    </source>
</evidence>
<protein>
    <submittedName>
        <fullName evidence="2">Uncharacterized protein</fullName>
    </submittedName>
</protein>
<gene>
    <name evidence="2" type="ORF">Kpho02_63770</name>
</gene>
<comment type="caution">
    <text evidence="2">The sequence shown here is derived from an EMBL/GenBank/DDBJ whole genome shotgun (WGS) entry which is preliminary data.</text>
</comment>
<name>A0A9W6QFG6_9ACTN</name>
<evidence type="ECO:0000313" key="3">
    <source>
        <dbReference type="Proteomes" id="UP001165041"/>
    </source>
</evidence>
<sequence length="101" mass="10618">MGAGEDCAIHAGERHDGRIGDRVGAAVGAGRGHVRNAGDPARRVTRPGRRPPYRAVESRGETAGARGRPITEVPGEVERGQPVASTAEKTTIEPEPDVSTW</sequence>
<feature type="region of interest" description="Disordered" evidence="1">
    <location>
        <begin position="29"/>
        <end position="101"/>
    </location>
</feature>
<dbReference type="AlphaFoldDB" id="A0A9W6QFG6"/>
<feature type="compositionally biased region" description="Basic residues" evidence="1">
    <location>
        <begin position="43"/>
        <end position="52"/>
    </location>
</feature>
<dbReference type="Proteomes" id="UP001165041">
    <property type="component" value="Unassembled WGS sequence"/>
</dbReference>
<dbReference type="EMBL" id="BSSA01000031">
    <property type="protein sequence ID" value="GLW74079.1"/>
    <property type="molecule type" value="Genomic_DNA"/>
</dbReference>
<reference evidence="2" key="1">
    <citation type="submission" date="2023-02" db="EMBL/GenBank/DDBJ databases">
        <title>Kitasatospora phosalacinea NBRC 14627.</title>
        <authorList>
            <person name="Ichikawa N."/>
            <person name="Sato H."/>
            <person name="Tonouchi N."/>
        </authorList>
    </citation>
    <scope>NUCLEOTIDE SEQUENCE</scope>
    <source>
        <strain evidence="2">NBRC 14627</strain>
    </source>
</reference>
<accession>A0A9W6QFG6</accession>